<dbReference type="STRING" id="573370.DMR_24800"/>
<sequence>MIFPNDPILIDEFIKQGISRDDSHKLFNSGYYIAADGHIADSFYGNKYYSGLHPLNSSGVKFSPKEFTVSSLSEIKSILSEPEHAVYRSRMVFRGQTKEYYTQREYPNPIAEHKGKERLIIPGYWRKFSTNWNLRFSAPDYESVFLSNYGDELIYHGIANWRNLASINSSRYGPHLLSDLENFPDPESQEYGRRWQAFKIQGIANTSLPLVEQHYGIETTGLDVTFDVSIATFFSLHQFTKRHDDTAYYQPIDPLLHAGIVYCIVFESPPLTRATQNYLNNEIFSHIKPTRPVSQDCALPFFGRHNINEAVADLLCIFKIAPNFSTDDIPNSNDLFPEIYKDPFYKAALEAKFKAMKSSPLKNIVEYSL</sequence>
<accession>C4XTH4</accession>
<dbReference type="AlphaFoldDB" id="C4XTH4"/>
<dbReference type="KEGG" id="dma:DMR_24800"/>
<reference evidence="1 2" key="1">
    <citation type="journal article" date="2009" name="Genome Res.">
        <title>Whole genome sequence of Desulfovibrio magneticus strain RS-1 revealed common gene clusters in magnetotactic bacteria.</title>
        <authorList>
            <person name="Nakazawa H."/>
            <person name="Arakaki A."/>
            <person name="Narita-Yamada S."/>
            <person name="Yashiro I."/>
            <person name="Jinno K."/>
            <person name="Aoki N."/>
            <person name="Tsuruyama A."/>
            <person name="Okamura Y."/>
            <person name="Tanikawa S."/>
            <person name="Fujita N."/>
            <person name="Takeyama H."/>
            <person name="Matsunaga T."/>
        </authorList>
    </citation>
    <scope>NUCLEOTIDE SEQUENCE [LARGE SCALE GENOMIC DNA]</scope>
    <source>
        <strain evidence="2">ATCC 700980 / DSM 13731 / RS-1</strain>
    </source>
</reference>
<evidence type="ECO:0000313" key="1">
    <source>
        <dbReference type="EMBL" id="BAH75971.1"/>
    </source>
</evidence>
<keyword evidence="2" id="KW-1185">Reference proteome</keyword>
<protein>
    <recommendedName>
        <fullName evidence="3">FRG domain-containing protein</fullName>
    </recommendedName>
</protein>
<gene>
    <name evidence="1" type="ordered locus">DMR_24800</name>
</gene>
<dbReference type="Proteomes" id="UP000009071">
    <property type="component" value="Chromosome"/>
</dbReference>
<dbReference type="EMBL" id="AP010904">
    <property type="protein sequence ID" value="BAH75971.1"/>
    <property type="molecule type" value="Genomic_DNA"/>
</dbReference>
<dbReference type="OrthoDB" id="9816036at2"/>
<proteinExistence type="predicted"/>
<dbReference type="HOGENOM" id="CLU_715054_0_0_7"/>
<evidence type="ECO:0008006" key="3">
    <source>
        <dbReference type="Google" id="ProtNLM"/>
    </source>
</evidence>
<name>C4XTH4_SOLM1</name>
<dbReference type="RefSeq" id="WP_015861150.1">
    <property type="nucleotide sequence ID" value="NC_012796.1"/>
</dbReference>
<evidence type="ECO:0000313" key="2">
    <source>
        <dbReference type="Proteomes" id="UP000009071"/>
    </source>
</evidence>
<organism evidence="1 2">
    <name type="scientific">Solidesulfovibrio magneticus (strain ATCC 700980 / DSM 13731 / RS-1)</name>
    <name type="common">Desulfovibrio magneticus</name>
    <dbReference type="NCBI Taxonomy" id="573370"/>
    <lineage>
        <taxon>Bacteria</taxon>
        <taxon>Pseudomonadati</taxon>
        <taxon>Thermodesulfobacteriota</taxon>
        <taxon>Desulfovibrionia</taxon>
        <taxon>Desulfovibrionales</taxon>
        <taxon>Desulfovibrionaceae</taxon>
        <taxon>Solidesulfovibrio</taxon>
    </lineage>
</organism>